<keyword evidence="2" id="KW-1185">Reference proteome</keyword>
<gene>
    <name evidence="1" type="ORF">ACOLOM_LOCUS9083</name>
</gene>
<name>A0ACA9NTS2_9GLOM</name>
<sequence>DETEAVEGKRYTALSYSYEDAEAIFQEWYPDIPRDAKPERNQYCPHVLEIMKKDPMMTAWNQVSSDPKKQEEWNRIALRQRNAGAFLDCYLDTRYRQWLEEGAEDGVEYIWLDEFCLYDPENPSLETRNEELGRMADIFRFAEAVCVYCPIINCKHVSKRPNRDCQYCGANGRLCQRCNKNGCHWGSRLWTLSEIVHANKVVSMTRVQGQHSDPFYNNWEYSLTKMDGRDFRAQMQRQAELDGQWHLHAIMRHANNSGSSTWQQAIHSLVVEAILRNQAGRFNNKYLAKALNGLLPRRAMPKHLLGKDGWADLAWLLELNQGFYNAAGLAAVCGLGETTTQGKGWLGPPLAPAPGNERIEPVVIAFPIPSGLFITNPRIVGLNNDIERDIGGMYRTKKLLPFQSPSQIQSTWSSIFLKKSGFVLLRNERWDDKKGYTAQEYLGERDSRLERLESWGYNQLAPEWAYDFSNWTKSERDSMKRSTLVDLNLGIMADCYIRDWEDKPPNALIPLAVHGCGVTCLILHHHDDRTKAAVKLGIVNLAPYLLNQGVALAALEATKSPRSLLSSSKLGPPSRVF</sequence>
<reference evidence="1" key="1">
    <citation type="submission" date="2021-06" db="EMBL/GenBank/DDBJ databases">
        <authorList>
            <person name="Kallberg Y."/>
            <person name="Tangrot J."/>
            <person name="Rosling A."/>
        </authorList>
    </citation>
    <scope>NUCLEOTIDE SEQUENCE</scope>
    <source>
        <strain evidence="1">CL356</strain>
    </source>
</reference>
<evidence type="ECO:0000313" key="1">
    <source>
        <dbReference type="EMBL" id="CAG8674661.1"/>
    </source>
</evidence>
<protein>
    <submittedName>
        <fullName evidence="1">16493_t:CDS:1</fullName>
    </submittedName>
</protein>
<accession>A0ACA9NTS2</accession>
<dbReference type="EMBL" id="CAJVPT010025373">
    <property type="protein sequence ID" value="CAG8674661.1"/>
    <property type="molecule type" value="Genomic_DNA"/>
</dbReference>
<organism evidence="1 2">
    <name type="scientific">Acaulospora colombiana</name>
    <dbReference type="NCBI Taxonomy" id="27376"/>
    <lineage>
        <taxon>Eukaryota</taxon>
        <taxon>Fungi</taxon>
        <taxon>Fungi incertae sedis</taxon>
        <taxon>Mucoromycota</taxon>
        <taxon>Glomeromycotina</taxon>
        <taxon>Glomeromycetes</taxon>
        <taxon>Diversisporales</taxon>
        <taxon>Acaulosporaceae</taxon>
        <taxon>Acaulospora</taxon>
    </lineage>
</organism>
<proteinExistence type="predicted"/>
<evidence type="ECO:0000313" key="2">
    <source>
        <dbReference type="Proteomes" id="UP000789525"/>
    </source>
</evidence>
<dbReference type="Proteomes" id="UP000789525">
    <property type="component" value="Unassembled WGS sequence"/>
</dbReference>
<feature type="non-terminal residue" evidence="1">
    <location>
        <position position="1"/>
    </location>
</feature>
<comment type="caution">
    <text evidence="1">The sequence shown here is derived from an EMBL/GenBank/DDBJ whole genome shotgun (WGS) entry which is preliminary data.</text>
</comment>